<organism evidence="1 2">
    <name type="scientific">Kibdelosporangium lantanae</name>
    <dbReference type="NCBI Taxonomy" id="1497396"/>
    <lineage>
        <taxon>Bacteria</taxon>
        <taxon>Bacillati</taxon>
        <taxon>Actinomycetota</taxon>
        <taxon>Actinomycetes</taxon>
        <taxon>Pseudonocardiales</taxon>
        <taxon>Pseudonocardiaceae</taxon>
        <taxon>Kibdelosporangium</taxon>
    </lineage>
</organism>
<gene>
    <name evidence="1" type="ORF">ACFQ1S_19515</name>
</gene>
<dbReference type="Proteomes" id="UP001597045">
    <property type="component" value="Unassembled WGS sequence"/>
</dbReference>
<sequence>MRLDLRKSDASPVIKRVSNALDVQFDLTTRVDKRRSIGARTSRGTWVRIEVRSLAKIIAQGQPANGMEAAELLHGIAKPAWLAAVSWRDTVGDDEVMWRADEVEFVSQSPVRSRGSLREDPDLSDAWWTEFNTSLDNLMSQRSTRIATPDTEVITQELVSRVIEQAFPDQIGTCVADEEWVPAHADLNWANVTGPDCWVLDWRPWRSRRWLSVSFASAERTWNRGQAS</sequence>
<evidence type="ECO:0008006" key="3">
    <source>
        <dbReference type="Google" id="ProtNLM"/>
    </source>
</evidence>
<comment type="caution">
    <text evidence="1">The sequence shown here is derived from an EMBL/GenBank/DDBJ whole genome shotgun (WGS) entry which is preliminary data.</text>
</comment>
<accession>A0ABW3MAD1</accession>
<protein>
    <recommendedName>
        <fullName evidence="3">Aminoglycoside phosphotransferase domain-containing protein</fullName>
    </recommendedName>
</protein>
<keyword evidence="2" id="KW-1185">Reference proteome</keyword>
<name>A0ABW3MAD1_9PSEU</name>
<proteinExistence type="predicted"/>
<evidence type="ECO:0000313" key="1">
    <source>
        <dbReference type="EMBL" id="MFD1047571.1"/>
    </source>
</evidence>
<reference evidence="2" key="1">
    <citation type="journal article" date="2019" name="Int. J. Syst. Evol. Microbiol.">
        <title>The Global Catalogue of Microorganisms (GCM) 10K type strain sequencing project: providing services to taxonomists for standard genome sequencing and annotation.</title>
        <authorList>
            <consortium name="The Broad Institute Genomics Platform"/>
            <consortium name="The Broad Institute Genome Sequencing Center for Infectious Disease"/>
            <person name="Wu L."/>
            <person name="Ma J."/>
        </authorList>
    </citation>
    <scope>NUCLEOTIDE SEQUENCE [LARGE SCALE GENOMIC DNA]</scope>
    <source>
        <strain evidence="2">JCM 31486</strain>
    </source>
</reference>
<evidence type="ECO:0000313" key="2">
    <source>
        <dbReference type="Proteomes" id="UP001597045"/>
    </source>
</evidence>
<dbReference type="EMBL" id="JBHTIS010001140">
    <property type="protein sequence ID" value="MFD1047571.1"/>
    <property type="molecule type" value="Genomic_DNA"/>
</dbReference>